<feature type="domain" description="Histone-binding protein RBBP4-like N-terminal" evidence="7">
    <location>
        <begin position="23"/>
        <end position="89"/>
    </location>
</feature>
<dbReference type="GO" id="GO:0006338">
    <property type="term" value="P:chromatin remodeling"/>
    <property type="evidence" value="ECO:0000318"/>
    <property type="project" value="GO_Central"/>
</dbReference>
<evidence type="ECO:0000313" key="8">
    <source>
        <dbReference type="EMBL" id="GAQ79765.1"/>
    </source>
</evidence>
<keyword evidence="4" id="KW-0156">Chromatin regulator</keyword>
<feature type="compositionally biased region" description="Low complexity" evidence="6">
    <location>
        <begin position="598"/>
        <end position="615"/>
    </location>
</feature>
<feature type="compositionally biased region" description="Basic and acidic residues" evidence="6">
    <location>
        <begin position="541"/>
        <end position="553"/>
    </location>
</feature>
<dbReference type="Gene3D" id="2.130.10.10">
    <property type="entry name" value="YVTN repeat-like/Quinoprotein amine dehydrogenase"/>
    <property type="match status" value="1"/>
</dbReference>
<keyword evidence="9" id="KW-1185">Reference proteome</keyword>
<name>A0A1Y1HMC4_KLENI</name>
<gene>
    <name evidence="8" type="ORF">KFL_000370400</name>
</gene>
<accession>A0A1Y1HMC4</accession>
<evidence type="ECO:0000256" key="2">
    <source>
        <dbReference type="ARBA" id="ARBA00022574"/>
    </source>
</evidence>
<feature type="repeat" description="WD" evidence="5">
    <location>
        <begin position="306"/>
        <end position="339"/>
    </location>
</feature>
<evidence type="ECO:0000256" key="4">
    <source>
        <dbReference type="ARBA" id="ARBA00022853"/>
    </source>
</evidence>
<evidence type="ECO:0000259" key="7">
    <source>
        <dbReference type="Pfam" id="PF12265"/>
    </source>
</evidence>
<feature type="repeat" description="WD" evidence="5">
    <location>
        <begin position="355"/>
        <end position="397"/>
    </location>
</feature>
<sequence>MAPKSAKDKAAREDAAKEAAEARYKQWKRLVPVLYDSFTNNNLVWPSLSCRWGPQVENYTYKVKQRAYLSEQTDGSVPNTLVVANVEIPRPHVADAESMQSFNYDARSPLVKKYKTIIHPGEVNRIREYPEAQNIVATHSDSPMVYVWNVDTQPERGADAKVAGSAASVPDLQLTGHKQFAEFALAFHPKEPRLISGGRDGEVLLWHLADQMTSLASTSAEAPPADGGGAGRKSVNSGGLGGLDGDTPTKATEVAERGRFPGHTDTIEDVVFRPSSGDEFCSVGDDAAIIFWDARQEGGKPAAKVASAHDDDIHCVDWSAEDEHAVLTGGADHSVRLFDRRKLAAKGKAAVVATFAAHTAAILNVQWCPHRKGVFASGGEDGLVMVWDAERAGAAQNGSGNGRQPPELMFQHAGHRDKVVDFQWNTADPWTILSVSDDISFAGGGGALQIWRMNDLIYKPEEEALGELKRHRDYVTGKTNRVPDKAPKTAEVPPKLEEPTDMDTEAKTEAKTEDKTEGKTEDKTEAEPKQTAEEADIEEASEAKPETDSKAAETAETPAETAEEVRKEPEVATQEGPADEGNNAGESTEQLEERLPSAEAAEAPVDGAANGAENRGGNEGEKEGGNEEQNEEQNEGQNEGVQEEGNERERDGGEADDTMEVTASGAEEAHEEKGEVAAGGGDVDMAEAPRELEEPYYPEAEEERASEGAGKKEGTDGVVQG</sequence>
<proteinExistence type="inferred from homology"/>
<evidence type="ECO:0000256" key="6">
    <source>
        <dbReference type="SAM" id="MobiDB-lite"/>
    </source>
</evidence>
<feature type="compositionally biased region" description="Basic and acidic residues" evidence="6">
    <location>
        <begin position="703"/>
        <end position="715"/>
    </location>
</feature>
<dbReference type="AlphaFoldDB" id="A0A1Y1HMC4"/>
<dbReference type="InterPro" id="IPR036322">
    <property type="entry name" value="WD40_repeat_dom_sf"/>
</dbReference>
<dbReference type="GO" id="GO:0005634">
    <property type="term" value="C:nucleus"/>
    <property type="evidence" value="ECO:0000318"/>
    <property type="project" value="GO_Central"/>
</dbReference>
<feature type="repeat" description="WD" evidence="5">
    <location>
        <begin position="260"/>
        <end position="293"/>
    </location>
</feature>
<evidence type="ECO:0000256" key="1">
    <source>
        <dbReference type="ARBA" id="ARBA00009341"/>
    </source>
</evidence>
<reference evidence="8 9" key="1">
    <citation type="journal article" date="2014" name="Nat. Commun.">
        <title>Klebsormidium flaccidum genome reveals primary factors for plant terrestrial adaptation.</title>
        <authorList>
            <person name="Hori K."/>
            <person name="Maruyama F."/>
            <person name="Fujisawa T."/>
            <person name="Togashi T."/>
            <person name="Yamamoto N."/>
            <person name="Seo M."/>
            <person name="Sato S."/>
            <person name="Yamada T."/>
            <person name="Mori H."/>
            <person name="Tajima N."/>
            <person name="Moriyama T."/>
            <person name="Ikeuchi M."/>
            <person name="Watanabe M."/>
            <person name="Wada H."/>
            <person name="Kobayashi K."/>
            <person name="Saito M."/>
            <person name="Masuda T."/>
            <person name="Sasaki-Sekimoto Y."/>
            <person name="Mashiguchi K."/>
            <person name="Awai K."/>
            <person name="Shimojima M."/>
            <person name="Masuda S."/>
            <person name="Iwai M."/>
            <person name="Nobusawa T."/>
            <person name="Narise T."/>
            <person name="Kondo S."/>
            <person name="Saito H."/>
            <person name="Sato R."/>
            <person name="Murakawa M."/>
            <person name="Ihara Y."/>
            <person name="Oshima-Yamada Y."/>
            <person name="Ohtaka K."/>
            <person name="Satoh M."/>
            <person name="Sonobe K."/>
            <person name="Ishii M."/>
            <person name="Ohtani R."/>
            <person name="Kanamori-Sato M."/>
            <person name="Honoki R."/>
            <person name="Miyazaki D."/>
            <person name="Mochizuki H."/>
            <person name="Umetsu J."/>
            <person name="Higashi K."/>
            <person name="Shibata D."/>
            <person name="Kamiya Y."/>
            <person name="Sato N."/>
            <person name="Nakamura Y."/>
            <person name="Tabata S."/>
            <person name="Ida S."/>
            <person name="Kurokawa K."/>
            <person name="Ohta H."/>
        </authorList>
    </citation>
    <scope>NUCLEOTIDE SEQUENCE [LARGE SCALE GENOMIC DNA]</scope>
    <source>
        <strain evidence="8 9">NIES-2285</strain>
    </source>
</reference>
<dbReference type="SMART" id="SM00320">
    <property type="entry name" value="WD40"/>
    <property type="match status" value="5"/>
</dbReference>
<dbReference type="STRING" id="105231.A0A1Y1HMC4"/>
<dbReference type="InterPro" id="IPR001680">
    <property type="entry name" value="WD40_rpt"/>
</dbReference>
<dbReference type="SUPFAM" id="SSF50978">
    <property type="entry name" value="WD40 repeat-like"/>
    <property type="match status" value="1"/>
</dbReference>
<dbReference type="InterPro" id="IPR022052">
    <property type="entry name" value="Histone-bd_RBBP4-like_N"/>
</dbReference>
<protein>
    <submittedName>
        <fullName evidence="8">Nucleosome assembly factor</fullName>
    </submittedName>
</protein>
<evidence type="ECO:0000256" key="5">
    <source>
        <dbReference type="PROSITE-ProRule" id="PRU00221"/>
    </source>
</evidence>
<evidence type="ECO:0000313" key="9">
    <source>
        <dbReference type="Proteomes" id="UP000054558"/>
    </source>
</evidence>
<feature type="compositionally biased region" description="Basic and acidic residues" evidence="6">
    <location>
        <begin position="616"/>
        <end position="625"/>
    </location>
</feature>
<dbReference type="Pfam" id="PF00400">
    <property type="entry name" value="WD40"/>
    <property type="match status" value="3"/>
</dbReference>
<dbReference type="GO" id="GO:0042393">
    <property type="term" value="F:histone binding"/>
    <property type="evidence" value="ECO:0000318"/>
    <property type="project" value="GO_Central"/>
</dbReference>
<organism evidence="8 9">
    <name type="scientific">Klebsormidium nitens</name>
    <name type="common">Green alga</name>
    <name type="synonym">Ulothrix nitens</name>
    <dbReference type="NCBI Taxonomy" id="105231"/>
    <lineage>
        <taxon>Eukaryota</taxon>
        <taxon>Viridiplantae</taxon>
        <taxon>Streptophyta</taxon>
        <taxon>Klebsormidiophyceae</taxon>
        <taxon>Klebsormidiales</taxon>
        <taxon>Klebsormidiaceae</taxon>
        <taxon>Klebsormidium</taxon>
    </lineage>
</organism>
<dbReference type="OrthoDB" id="427795at2759"/>
<keyword evidence="3" id="KW-0677">Repeat</keyword>
<dbReference type="Pfam" id="PF12265">
    <property type="entry name" value="CAF1C_H4-bd"/>
    <property type="match status" value="1"/>
</dbReference>
<dbReference type="PROSITE" id="PS50082">
    <property type="entry name" value="WD_REPEATS_2"/>
    <property type="match status" value="4"/>
</dbReference>
<comment type="similarity">
    <text evidence="1">Belongs to the WD repeat RBAP46/RBAP48/MSI1 family.</text>
</comment>
<feature type="region of interest" description="Disordered" evidence="6">
    <location>
        <begin position="216"/>
        <end position="249"/>
    </location>
</feature>
<dbReference type="PROSITE" id="PS50294">
    <property type="entry name" value="WD_REPEATS_REGION"/>
    <property type="match status" value="1"/>
</dbReference>
<dbReference type="EMBL" id="DF236986">
    <property type="protein sequence ID" value="GAQ79765.1"/>
    <property type="molecule type" value="Genomic_DNA"/>
</dbReference>
<feature type="compositionally biased region" description="Basic and acidic residues" evidence="6">
    <location>
        <begin position="476"/>
        <end position="532"/>
    </location>
</feature>
<dbReference type="Proteomes" id="UP000054558">
    <property type="component" value="Unassembled WGS sequence"/>
</dbReference>
<feature type="repeat" description="WD" evidence="5">
    <location>
        <begin position="184"/>
        <end position="216"/>
    </location>
</feature>
<dbReference type="OMA" id="VQWCPDR"/>
<dbReference type="PANTHER" id="PTHR22850">
    <property type="entry name" value="WD40 REPEAT FAMILY"/>
    <property type="match status" value="1"/>
</dbReference>
<dbReference type="GO" id="GO:0006355">
    <property type="term" value="P:regulation of DNA-templated transcription"/>
    <property type="evidence" value="ECO:0000318"/>
    <property type="project" value="GO_Central"/>
</dbReference>
<feature type="region of interest" description="Disordered" evidence="6">
    <location>
        <begin position="476"/>
        <end position="721"/>
    </location>
</feature>
<keyword evidence="2 5" id="KW-0853">WD repeat</keyword>
<dbReference type="InterPro" id="IPR015943">
    <property type="entry name" value="WD40/YVTN_repeat-like_dom_sf"/>
</dbReference>
<evidence type="ECO:0000256" key="3">
    <source>
        <dbReference type="ARBA" id="ARBA00022737"/>
    </source>
</evidence>
<dbReference type="InterPro" id="IPR050459">
    <property type="entry name" value="WD_repeat_RBAP46/RBAP48/MSI1"/>
</dbReference>